<dbReference type="EMBL" id="GBRH01251928">
    <property type="protein sequence ID" value="JAD45967.1"/>
    <property type="molecule type" value="Transcribed_RNA"/>
</dbReference>
<proteinExistence type="predicted"/>
<name>A0A0A9AFT9_ARUDO</name>
<feature type="compositionally biased region" description="Basic and acidic residues" evidence="1">
    <location>
        <begin position="13"/>
        <end position="22"/>
    </location>
</feature>
<reference evidence="2" key="1">
    <citation type="submission" date="2014-09" db="EMBL/GenBank/DDBJ databases">
        <authorList>
            <person name="Magalhaes I.L.F."/>
            <person name="Oliveira U."/>
            <person name="Santos F.R."/>
            <person name="Vidigal T.H.D.A."/>
            <person name="Brescovit A.D."/>
            <person name="Santos A.J."/>
        </authorList>
    </citation>
    <scope>NUCLEOTIDE SEQUENCE</scope>
    <source>
        <tissue evidence="2">Shoot tissue taken approximately 20 cm above the soil surface</tissue>
    </source>
</reference>
<protein>
    <submittedName>
        <fullName evidence="2">Uncharacterized protein</fullName>
    </submittedName>
</protein>
<evidence type="ECO:0000313" key="2">
    <source>
        <dbReference type="EMBL" id="JAD45967.1"/>
    </source>
</evidence>
<organism evidence="2">
    <name type="scientific">Arundo donax</name>
    <name type="common">Giant reed</name>
    <name type="synonym">Donax arundinaceus</name>
    <dbReference type="NCBI Taxonomy" id="35708"/>
    <lineage>
        <taxon>Eukaryota</taxon>
        <taxon>Viridiplantae</taxon>
        <taxon>Streptophyta</taxon>
        <taxon>Embryophyta</taxon>
        <taxon>Tracheophyta</taxon>
        <taxon>Spermatophyta</taxon>
        <taxon>Magnoliopsida</taxon>
        <taxon>Liliopsida</taxon>
        <taxon>Poales</taxon>
        <taxon>Poaceae</taxon>
        <taxon>PACMAD clade</taxon>
        <taxon>Arundinoideae</taxon>
        <taxon>Arundineae</taxon>
        <taxon>Arundo</taxon>
    </lineage>
</organism>
<accession>A0A0A9AFT9</accession>
<evidence type="ECO:0000256" key="1">
    <source>
        <dbReference type="SAM" id="MobiDB-lite"/>
    </source>
</evidence>
<reference evidence="2" key="2">
    <citation type="journal article" date="2015" name="Data Brief">
        <title>Shoot transcriptome of the giant reed, Arundo donax.</title>
        <authorList>
            <person name="Barrero R.A."/>
            <person name="Guerrero F.D."/>
            <person name="Moolhuijzen P."/>
            <person name="Goolsby J.A."/>
            <person name="Tidwell J."/>
            <person name="Bellgard S.E."/>
            <person name="Bellgard M.I."/>
        </authorList>
    </citation>
    <scope>NUCLEOTIDE SEQUENCE</scope>
    <source>
        <tissue evidence="2">Shoot tissue taken approximately 20 cm above the soil surface</tissue>
    </source>
</reference>
<sequence length="28" mass="2896">MNGAPPLLPLPLQREHKAETPEAKGSGG</sequence>
<feature type="region of interest" description="Disordered" evidence="1">
    <location>
        <begin position="1"/>
        <end position="28"/>
    </location>
</feature>
<dbReference type="AlphaFoldDB" id="A0A0A9AFT9"/>